<feature type="transmembrane region" description="Helical" evidence="1">
    <location>
        <begin position="346"/>
        <end position="363"/>
    </location>
</feature>
<protein>
    <recommendedName>
        <fullName evidence="3">Glycosyltransferase RgtA/B/C/D-like domain-containing protein</fullName>
    </recommendedName>
</protein>
<keyword evidence="1" id="KW-0472">Membrane</keyword>
<reference evidence="2" key="1">
    <citation type="submission" date="2019-08" db="EMBL/GenBank/DDBJ databases">
        <authorList>
            <person name="Kucharzyk K."/>
            <person name="Murdoch R.W."/>
            <person name="Higgins S."/>
            <person name="Loffler F."/>
        </authorList>
    </citation>
    <scope>NUCLEOTIDE SEQUENCE</scope>
</reference>
<evidence type="ECO:0000256" key="1">
    <source>
        <dbReference type="SAM" id="Phobius"/>
    </source>
</evidence>
<feature type="transmembrane region" description="Helical" evidence="1">
    <location>
        <begin position="126"/>
        <end position="146"/>
    </location>
</feature>
<evidence type="ECO:0000313" key="2">
    <source>
        <dbReference type="EMBL" id="MPL94978.1"/>
    </source>
</evidence>
<feature type="transmembrane region" description="Helical" evidence="1">
    <location>
        <begin position="80"/>
        <end position="97"/>
    </location>
</feature>
<feature type="transmembrane region" description="Helical" evidence="1">
    <location>
        <begin position="12"/>
        <end position="30"/>
    </location>
</feature>
<gene>
    <name evidence="2" type="ORF">SDC9_41141</name>
</gene>
<proteinExistence type="predicted"/>
<keyword evidence="1" id="KW-0812">Transmembrane</keyword>
<feature type="transmembrane region" description="Helical" evidence="1">
    <location>
        <begin position="320"/>
        <end position="340"/>
    </location>
</feature>
<feature type="transmembrane region" description="Helical" evidence="1">
    <location>
        <begin position="158"/>
        <end position="174"/>
    </location>
</feature>
<evidence type="ECO:0008006" key="3">
    <source>
        <dbReference type="Google" id="ProtNLM"/>
    </source>
</evidence>
<dbReference type="EMBL" id="VSSQ01000449">
    <property type="protein sequence ID" value="MPL94978.1"/>
    <property type="molecule type" value="Genomic_DNA"/>
</dbReference>
<dbReference type="AlphaFoldDB" id="A0A644VUD8"/>
<organism evidence="2">
    <name type="scientific">bioreactor metagenome</name>
    <dbReference type="NCBI Taxonomy" id="1076179"/>
    <lineage>
        <taxon>unclassified sequences</taxon>
        <taxon>metagenomes</taxon>
        <taxon>ecological metagenomes</taxon>
    </lineage>
</organism>
<feature type="transmembrane region" description="Helical" evidence="1">
    <location>
        <begin position="375"/>
        <end position="396"/>
    </location>
</feature>
<keyword evidence="1" id="KW-1133">Transmembrane helix</keyword>
<feature type="transmembrane region" description="Helical" evidence="1">
    <location>
        <begin position="180"/>
        <end position="197"/>
    </location>
</feature>
<feature type="transmembrane region" description="Helical" evidence="1">
    <location>
        <begin position="58"/>
        <end position="74"/>
    </location>
</feature>
<sequence>MVWSLNKKQQIKLSLSIYVLIVTFSVIGNYQNCDAFFPRSILSFVDLIYFGHMPTSTLIGYSSFGAIICLALGFSPESLLVIPISIIPLSVIGYVLLYRLSKNTLLSTVLVGCLYCIPYAPSLVLYWSHTVGNILYLTIILLFIIWVNNRRNNKSCETVIFLCISILLISLNYISYNMTAMAVLNIFSLVVIVLFVWMRDKYYNLHKTHDISSSQLIVLSIISCAMIMSLNSFYYTFMHFIDFMGESGVSYLDKFLLLASRIFEGNDITYISPLTPYYLSDIEGIPFIGALRYIIIGLGILIYGYWLLKMSLGKYGAIQPIDIILSSVLFGTVVYILIRILLVGDIGSFSLITLPAILILVRMTTLKYKPKLKKIGVVLVVIFVVLLLIQVSSISISKIDEPKNLESYPQISEFGSWAYLYSTKYTSSDVFTYGSICLSSVVDNNPILFESISPKYSVFVNNDEILSILGADVPSSDRTIIINWLLPQISVSTTDWVTLNPWKIYEDEIKYNPNYNVVWSSGFIACLSPLI</sequence>
<name>A0A644VUD8_9ZZZZ</name>
<feature type="transmembrane region" description="Helical" evidence="1">
    <location>
        <begin position="217"/>
        <end position="237"/>
    </location>
</feature>
<comment type="caution">
    <text evidence="2">The sequence shown here is derived from an EMBL/GenBank/DDBJ whole genome shotgun (WGS) entry which is preliminary data.</text>
</comment>
<feature type="transmembrane region" description="Helical" evidence="1">
    <location>
        <begin position="285"/>
        <end position="308"/>
    </location>
</feature>
<accession>A0A644VUD8</accession>